<protein>
    <submittedName>
        <fullName evidence="2">Hypothetical_protein</fullName>
    </submittedName>
</protein>
<organism evidence="1">
    <name type="scientific">Hexamita inflata</name>
    <dbReference type="NCBI Taxonomy" id="28002"/>
    <lineage>
        <taxon>Eukaryota</taxon>
        <taxon>Metamonada</taxon>
        <taxon>Diplomonadida</taxon>
        <taxon>Hexamitidae</taxon>
        <taxon>Hexamitinae</taxon>
        <taxon>Hexamita</taxon>
    </lineage>
</organism>
<accession>A0AA86TPR5</accession>
<name>A0AA86TPR5_9EUKA</name>
<evidence type="ECO:0000313" key="2">
    <source>
        <dbReference type="EMBL" id="CAL6023367.1"/>
    </source>
</evidence>
<proteinExistence type="predicted"/>
<sequence length="144" mass="17298">MTMTNICQIRGLQYLQKQNIFKKLLQLQHYLHNQEQEDDVGPILNKGSLQLEFQPINHVIYYIGYINKQFCFRLKLYDENIQCNQRSMVEHAYICTHINIKLQVILYVDFKSLHQKWCSFISSYYNVLTLVINKSYNLVQIMEI</sequence>
<keyword evidence="3" id="KW-1185">Reference proteome</keyword>
<dbReference type="AlphaFoldDB" id="A0AA86TPR5"/>
<reference evidence="2 3" key="2">
    <citation type="submission" date="2024-07" db="EMBL/GenBank/DDBJ databases">
        <authorList>
            <person name="Akdeniz Z."/>
        </authorList>
    </citation>
    <scope>NUCLEOTIDE SEQUENCE [LARGE SCALE GENOMIC DNA]</scope>
</reference>
<gene>
    <name evidence="1" type="ORF">HINF_LOCUS11731</name>
    <name evidence="2" type="ORF">HINF_LOCUS29099</name>
</gene>
<comment type="caution">
    <text evidence="1">The sequence shown here is derived from an EMBL/GenBank/DDBJ whole genome shotgun (WGS) entry which is preliminary data.</text>
</comment>
<dbReference type="Proteomes" id="UP001642409">
    <property type="component" value="Unassembled WGS sequence"/>
</dbReference>
<dbReference type="EMBL" id="CATOUU010000302">
    <property type="protein sequence ID" value="CAI9924086.1"/>
    <property type="molecule type" value="Genomic_DNA"/>
</dbReference>
<reference evidence="1" key="1">
    <citation type="submission" date="2023-06" db="EMBL/GenBank/DDBJ databases">
        <authorList>
            <person name="Kurt Z."/>
        </authorList>
    </citation>
    <scope>NUCLEOTIDE SEQUENCE</scope>
</reference>
<dbReference type="EMBL" id="CAXDID020000093">
    <property type="protein sequence ID" value="CAL6023367.1"/>
    <property type="molecule type" value="Genomic_DNA"/>
</dbReference>
<evidence type="ECO:0000313" key="3">
    <source>
        <dbReference type="Proteomes" id="UP001642409"/>
    </source>
</evidence>
<evidence type="ECO:0000313" key="1">
    <source>
        <dbReference type="EMBL" id="CAI9924086.1"/>
    </source>
</evidence>